<dbReference type="RefSeq" id="WP_118943998.1">
    <property type="nucleotide sequence ID" value="NZ_CP032125.1"/>
</dbReference>
<dbReference type="InterPro" id="IPR024331">
    <property type="entry name" value="DUF3859"/>
</dbReference>
<evidence type="ECO:0000259" key="2">
    <source>
        <dbReference type="Pfam" id="PF12975"/>
    </source>
</evidence>
<evidence type="ECO:0000256" key="1">
    <source>
        <dbReference type="SAM" id="SignalP"/>
    </source>
</evidence>
<protein>
    <submittedName>
        <fullName evidence="3">DUF3859 domain-containing protein</fullName>
    </submittedName>
</protein>
<feature type="chain" id="PRO_5016814687" evidence="1">
    <location>
        <begin position="20"/>
        <end position="187"/>
    </location>
</feature>
<evidence type="ECO:0000313" key="4">
    <source>
        <dbReference type="Proteomes" id="UP000261704"/>
    </source>
</evidence>
<keyword evidence="4" id="KW-1185">Reference proteome</keyword>
<dbReference type="EMBL" id="CP032125">
    <property type="protein sequence ID" value="AXX99346.1"/>
    <property type="molecule type" value="Genomic_DNA"/>
</dbReference>
<dbReference type="AlphaFoldDB" id="A0A347UKG8"/>
<dbReference type="Pfam" id="PF12975">
    <property type="entry name" value="DUF3859"/>
    <property type="match status" value="1"/>
</dbReference>
<name>A0A347UKG8_9RHOB</name>
<feature type="domain" description="DUF3859" evidence="2">
    <location>
        <begin position="36"/>
        <end position="166"/>
    </location>
</feature>
<proteinExistence type="predicted"/>
<keyword evidence="1" id="KW-0732">Signal</keyword>
<gene>
    <name evidence="3" type="ORF">BAR1_16240</name>
</gene>
<dbReference type="KEGG" id="pamo:BAR1_16240"/>
<dbReference type="Gene3D" id="2.60.40.2390">
    <property type="match status" value="1"/>
</dbReference>
<organism evidence="3 4">
    <name type="scientific">Profundibacter amoris</name>
    <dbReference type="NCBI Taxonomy" id="2171755"/>
    <lineage>
        <taxon>Bacteria</taxon>
        <taxon>Pseudomonadati</taxon>
        <taxon>Pseudomonadota</taxon>
        <taxon>Alphaproteobacteria</taxon>
        <taxon>Rhodobacterales</taxon>
        <taxon>Paracoccaceae</taxon>
        <taxon>Profundibacter</taxon>
    </lineage>
</organism>
<feature type="signal peptide" evidence="1">
    <location>
        <begin position="1"/>
        <end position="19"/>
    </location>
</feature>
<dbReference type="OrthoDB" id="7864302at2"/>
<accession>A0A347UKG8</accession>
<reference evidence="3 4" key="1">
    <citation type="submission" date="2018-09" db="EMBL/GenBank/DDBJ databases">
        <title>Profundibacter amoris BAR1 gen. nov., sp. nov., a new member of the Roseobacter clade isolated at Lokis Castle Vent Field on the Arctic Mid-Oceanic Ridge.</title>
        <authorList>
            <person name="Le Moine Bauer S."/>
            <person name="Sjoeberg A.G."/>
            <person name="L'Haridon S."/>
            <person name="Stokke R."/>
            <person name="Roalkvam I."/>
            <person name="Steen I.H."/>
            <person name="Dahle H."/>
        </authorList>
    </citation>
    <scope>NUCLEOTIDE SEQUENCE [LARGE SCALE GENOMIC DNA]</scope>
    <source>
        <strain evidence="3 4">BAR1</strain>
    </source>
</reference>
<evidence type="ECO:0000313" key="3">
    <source>
        <dbReference type="EMBL" id="AXX99346.1"/>
    </source>
</evidence>
<sequence length="187" mass="20015">MIKLPAKAVLWLITALAFAGTFAAAQDNIYTNSDLIDGFEYGLVCDTNVVGSAAAPDTDIGEINIISGTIEFSSRGTLVPAIPGLSFGVKTRAVGDTNLDGVTFRVTHPPLIGSGTTKQSWQGFIEANRLSAQLYSFDLPSEMVTGRWTLAAYQGDILLYRIPFDVIAPKDAPTYLKELCNLGAYTS</sequence>
<dbReference type="Proteomes" id="UP000261704">
    <property type="component" value="Chromosome"/>
</dbReference>